<proteinExistence type="predicted"/>
<evidence type="ECO:0000256" key="1">
    <source>
        <dbReference type="SAM" id="MobiDB-lite"/>
    </source>
</evidence>
<reference evidence="2 3" key="1">
    <citation type="submission" date="2023-03" db="EMBL/GenBank/DDBJ databases">
        <title>Roseibium porphyridii sp. nov. and Roseibium rhodosorbium sp. nov. isolated from marine algae, Porphyridium cruentum and Rhodosorus marinus, respectively.</title>
        <authorList>
            <person name="Lee M.W."/>
            <person name="Choi B.J."/>
            <person name="Lee J.K."/>
            <person name="Choi D.G."/>
            <person name="Baek J.H."/>
            <person name="Bayburt H."/>
            <person name="Kim J.M."/>
            <person name="Han D.M."/>
            <person name="Kim K.H."/>
            <person name="Jeon C.O."/>
        </authorList>
    </citation>
    <scope>NUCLEOTIDE SEQUENCE [LARGE SCALE GENOMIC DNA]</scope>
    <source>
        <strain evidence="2 3">KMA01</strain>
    </source>
</reference>
<name>A0ABY8F373_9HYPH</name>
<evidence type="ECO:0000313" key="2">
    <source>
        <dbReference type="EMBL" id="WFE89864.1"/>
    </source>
</evidence>
<keyword evidence="3" id="KW-1185">Reference proteome</keyword>
<sequence>MQIQQNGDTHEKDLLLPEMHQPQRLCLFQQAAEKGRNNGQVSISVAIGLPPLFSIRFGSSVPQQSDNDNTKDAKTG</sequence>
<accession>A0ABY8F373</accession>
<evidence type="ECO:0000313" key="3">
    <source>
        <dbReference type="Proteomes" id="UP001209803"/>
    </source>
</evidence>
<dbReference type="Proteomes" id="UP001209803">
    <property type="component" value="Chromosome"/>
</dbReference>
<dbReference type="RefSeq" id="WP_265680111.1">
    <property type="nucleotide sequence ID" value="NZ_CP120863.1"/>
</dbReference>
<dbReference type="EMBL" id="CP120863">
    <property type="protein sequence ID" value="WFE89864.1"/>
    <property type="molecule type" value="Genomic_DNA"/>
</dbReference>
<protein>
    <submittedName>
        <fullName evidence="2">Uncharacterized protein</fullName>
    </submittedName>
</protein>
<organism evidence="2 3">
    <name type="scientific">Roseibium porphyridii</name>
    <dbReference type="NCBI Taxonomy" id="2866279"/>
    <lineage>
        <taxon>Bacteria</taxon>
        <taxon>Pseudomonadati</taxon>
        <taxon>Pseudomonadota</taxon>
        <taxon>Alphaproteobacteria</taxon>
        <taxon>Hyphomicrobiales</taxon>
        <taxon>Stappiaceae</taxon>
        <taxon>Roseibium</taxon>
    </lineage>
</organism>
<feature type="region of interest" description="Disordered" evidence="1">
    <location>
        <begin position="57"/>
        <end position="76"/>
    </location>
</feature>
<gene>
    <name evidence="2" type="ORF">K1718_00465</name>
</gene>